<dbReference type="Gene3D" id="1.10.275.10">
    <property type="entry name" value="Fumarase/aspartase (N-terminal domain)"/>
    <property type="match status" value="1"/>
</dbReference>
<comment type="caution">
    <text evidence="6">The sequence shown here is derived from an EMBL/GenBank/DDBJ whole genome shotgun (WGS) entry which is preliminary data.</text>
</comment>
<comment type="subcellular location">
    <subcellularLocation>
        <location evidence="3">Cytoplasm</location>
    </subcellularLocation>
</comment>
<feature type="binding site" evidence="3">
    <location>
        <begin position="326"/>
        <end position="328"/>
    </location>
    <ligand>
        <name>substrate</name>
    </ligand>
</feature>
<gene>
    <name evidence="3 6" type="primary">fumC</name>
    <name evidence="6" type="ORF">RFM68_17360</name>
</gene>
<comment type="function">
    <text evidence="3">Involved in the TCA cycle. Catalyzes the stereospecific interconversion of fumarate to L-malate.</text>
</comment>
<accession>A0ABU4ZQM4</accession>
<dbReference type="InterPro" id="IPR005677">
    <property type="entry name" value="Fum_hydII"/>
</dbReference>
<dbReference type="Gene3D" id="1.10.40.30">
    <property type="entry name" value="Fumarase/aspartase (C-terminal domain)"/>
    <property type="match status" value="1"/>
</dbReference>
<dbReference type="Gene3D" id="1.20.200.10">
    <property type="entry name" value="Fumarase/aspartase (Central domain)"/>
    <property type="match status" value="1"/>
</dbReference>
<evidence type="ECO:0000259" key="5">
    <source>
        <dbReference type="Pfam" id="PF10415"/>
    </source>
</evidence>
<dbReference type="NCBIfam" id="NF008909">
    <property type="entry name" value="PRK12273.1"/>
    <property type="match status" value="1"/>
</dbReference>
<dbReference type="EC" id="4.2.1.2" evidence="3"/>
<evidence type="ECO:0000256" key="2">
    <source>
        <dbReference type="ARBA" id="ARBA00023239"/>
    </source>
</evidence>
<dbReference type="EMBL" id="JAVIJF010000012">
    <property type="protein sequence ID" value="MDX8526271.1"/>
    <property type="molecule type" value="Genomic_DNA"/>
</dbReference>
<keyword evidence="3" id="KW-0963">Cytoplasm</keyword>
<feature type="binding site" description="in site B" evidence="3">
    <location>
        <begin position="131"/>
        <end position="134"/>
    </location>
    <ligand>
        <name>substrate</name>
    </ligand>
</feature>
<dbReference type="PANTHER" id="PTHR11444">
    <property type="entry name" value="ASPARTATEAMMONIA/ARGININOSUCCINATE/ADENYLOSUCCINATE LYASE"/>
    <property type="match status" value="1"/>
</dbReference>
<organism evidence="6 7">
    <name type="scientific">Mesorhizobium montanum</name>
    <dbReference type="NCBI Taxonomy" id="3072323"/>
    <lineage>
        <taxon>Bacteria</taxon>
        <taxon>Pseudomonadati</taxon>
        <taxon>Pseudomonadota</taxon>
        <taxon>Alphaproteobacteria</taxon>
        <taxon>Hyphomicrobiales</taxon>
        <taxon>Phyllobacteriaceae</taxon>
        <taxon>Mesorhizobium</taxon>
    </lineage>
</organism>
<feature type="site" description="Important for catalytic activity" evidence="3">
    <location>
        <position position="333"/>
    </location>
</feature>
<name>A0ABU4ZQM4_9HYPH</name>
<dbReference type="CDD" id="cd01362">
    <property type="entry name" value="Fumarase_classII"/>
    <property type="match status" value="1"/>
</dbReference>
<comment type="similarity">
    <text evidence="1 3">Belongs to the class-II fumarase/aspartase family. Fumarase subfamily.</text>
</comment>
<dbReference type="InterPro" id="IPR018951">
    <property type="entry name" value="Fumarase_C_C"/>
</dbReference>
<dbReference type="NCBIfam" id="TIGR00979">
    <property type="entry name" value="fumC_II"/>
    <property type="match status" value="1"/>
</dbReference>
<dbReference type="GO" id="GO:0004333">
    <property type="term" value="F:fumarate hydratase activity"/>
    <property type="evidence" value="ECO:0007669"/>
    <property type="project" value="UniProtKB-EC"/>
</dbReference>
<dbReference type="InterPro" id="IPR022761">
    <property type="entry name" value="Fumarate_lyase_N"/>
</dbReference>
<comment type="subunit">
    <text evidence="3">Homotetramer.</text>
</comment>
<dbReference type="PROSITE" id="PS00163">
    <property type="entry name" value="FUMARATE_LYASES"/>
    <property type="match status" value="1"/>
</dbReference>
<proteinExistence type="inferred from homology"/>
<keyword evidence="3" id="KW-0816">Tricarboxylic acid cycle</keyword>
<evidence type="ECO:0000259" key="4">
    <source>
        <dbReference type="Pfam" id="PF00206"/>
    </source>
</evidence>
<dbReference type="SUPFAM" id="SSF48557">
    <property type="entry name" value="L-aspartase-like"/>
    <property type="match status" value="1"/>
</dbReference>
<dbReference type="InterPro" id="IPR000362">
    <property type="entry name" value="Fumarate_lyase_fam"/>
</dbReference>
<comment type="miscellaneous">
    <text evidence="3">There are 2 substrate-binding sites: the catalytic A site, and the non-catalytic B site that may play a role in the transfer of substrate or product between the active site and the solvent. Alternatively, the B site may bind allosteric effectors.</text>
</comment>
<dbReference type="PRINTS" id="PR00145">
    <property type="entry name" value="ARGSUCLYASE"/>
</dbReference>
<reference evidence="6 7" key="1">
    <citation type="submission" date="2023-08" db="EMBL/GenBank/DDBJ databases">
        <title>Implementing the SeqCode for naming new Mesorhizobium species isolated from Vachellia karroo root nodules.</title>
        <authorList>
            <person name="Van Lill M."/>
        </authorList>
    </citation>
    <scope>NUCLEOTIDE SEQUENCE [LARGE SCALE GENOMIC DNA]</scope>
    <source>
        <strain evidence="6 7">MSK 1335</strain>
    </source>
</reference>
<feature type="active site" evidence="3">
    <location>
        <position position="320"/>
    </location>
</feature>
<feature type="binding site" evidence="3">
    <location>
        <position position="321"/>
    </location>
    <ligand>
        <name>substrate</name>
    </ligand>
</feature>
<feature type="binding site" evidence="3">
    <location>
        <begin position="141"/>
        <end position="143"/>
    </location>
    <ligand>
        <name>substrate</name>
    </ligand>
</feature>
<dbReference type="PANTHER" id="PTHR11444:SF1">
    <property type="entry name" value="FUMARATE HYDRATASE, MITOCHONDRIAL"/>
    <property type="match status" value="1"/>
</dbReference>
<evidence type="ECO:0000313" key="6">
    <source>
        <dbReference type="EMBL" id="MDX8526271.1"/>
    </source>
</evidence>
<evidence type="ECO:0000256" key="1">
    <source>
        <dbReference type="ARBA" id="ARBA00009084"/>
    </source>
</evidence>
<dbReference type="Pfam" id="PF10415">
    <property type="entry name" value="FumaraseC_C"/>
    <property type="match status" value="1"/>
</dbReference>
<evidence type="ECO:0000256" key="3">
    <source>
        <dbReference type="HAMAP-Rule" id="MF_00743"/>
    </source>
</evidence>
<dbReference type="RefSeq" id="WP_320234227.1">
    <property type="nucleotide sequence ID" value="NZ_JAVIJF010000012.1"/>
</dbReference>
<dbReference type="Proteomes" id="UP001276840">
    <property type="component" value="Unassembled WGS sequence"/>
</dbReference>
<protein>
    <recommendedName>
        <fullName evidence="3">Fumarate hydratase class II</fullName>
        <shortName evidence="3">Fumarase C</shortName>
        <ecNumber evidence="3">4.2.1.2</ecNumber>
    </recommendedName>
    <alternativeName>
        <fullName evidence="3">Aerobic fumarase</fullName>
    </alternativeName>
    <alternativeName>
        <fullName evidence="3">Iron-independent fumarase</fullName>
    </alternativeName>
</protein>
<dbReference type="InterPro" id="IPR020557">
    <property type="entry name" value="Fumarate_lyase_CS"/>
</dbReference>
<keyword evidence="2 3" id="KW-0456">Lyase</keyword>
<dbReference type="InterPro" id="IPR008948">
    <property type="entry name" value="L-Aspartase-like"/>
</dbReference>
<comment type="catalytic activity">
    <reaction evidence="3">
        <text>(S)-malate = fumarate + H2O</text>
        <dbReference type="Rhea" id="RHEA:12460"/>
        <dbReference type="ChEBI" id="CHEBI:15377"/>
        <dbReference type="ChEBI" id="CHEBI:15589"/>
        <dbReference type="ChEBI" id="CHEBI:29806"/>
        <dbReference type="EC" id="4.2.1.2"/>
    </reaction>
</comment>
<keyword evidence="7" id="KW-1185">Reference proteome</keyword>
<dbReference type="HAMAP" id="MF_00743">
    <property type="entry name" value="FumaraseC"/>
    <property type="match status" value="1"/>
</dbReference>
<feature type="binding site" evidence="3">
    <location>
        <position position="189"/>
    </location>
    <ligand>
        <name>substrate</name>
    </ligand>
</feature>
<evidence type="ECO:0000313" key="7">
    <source>
        <dbReference type="Proteomes" id="UP001276840"/>
    </source>
</evidence>
<feature type="active site" description="Proton donor/acceptor" evidence="3">
    <location>
        <position position="190"/>
    </location>
</feature>
<comment type="pathway">
    <text evidence="3">Carbohydrate metabolism; tricarboxylic acid cycle; (S)-malate from fumarate: step 1/1.</text>
</comment>
<feature type="domain" description="Fumarase C C-terminal" evidence="5">
    <location>
        <begin position="410"/>
        <end position="463"/>
    </location>
</feature>
<dbReference type="Pfam" id="PF00206">
    <property type="entry name" value="Lyase_1"/>
    <property type="match status" value="1"/>
</dbReference>
<feature type="domain" description="Fumarate lyase N-terminal" evidence="4">
    <location>
        <begin position="14"/>
        <end position="344"/>
    </location>
</feature>
<dbReference type="InterPro" id="IPR024083">
    <property type="entry name" value="Fumarase/histidase_N"/>
</dbReference>
<dbReference type="PRINTS" id="PR00149">
    <property type="entry name" value="FUMRATELYASE"/>
</dbReference>
<sequence>MSAEKTRTETDTFGPIEVAADRYWGAQAQRSLGNFKIGWEKQPASIVRALGVVKRAAAEVNMEMKRLDPAIGKAIVEAAQEVIDGKLDEHFPLVVWQTGSGTQSNMNANEVISNRAIEMLGGVMGSKKPVHPNDHVNMSQSSNDTYPTAMHIACAERVAHHLIPALHHLHKALDAKARAFNHIIKIGRTHTQDATPLTLGQEFSGYAAQVASSIKRIEQTLPGLQELAQGGTAVGTGLNAPVGFAEKVADRIASITGISFVTAPNKFEALAAHDSMVFSHGAINAAAAALFKIANDIRLLGSGPRSGLGELSLPENEPGSSIMPGKVNPTQCEALTQVCVQVFGNNAALTFAGSQGHFELNVYNPLMAYNFLQSVQLLADASVSFTDNCVVGIEAREDNIKAALERSLMLVTALAPTIGYDSAAKIAKTAHKNGTTLREEALATGLVSEADYDRLVRPEDMTHPG</sequence>
<feature type="binding site" evidence="3">
    <location>
        <begin position="100"/>
        <end position="102"/>
    </location>
    <ligand>
        <name>substrate</name>
    </ligand>
</feature>